<organism evidence="11 12">
    <name type="scientific">Chitinimonas lacunae</name>
    <dbReference type="NCBI Taxonomy" id="1963018"/>
    <lineage>
        <taxon>Bacteria</taxon>
        <taxon>Pseudomonadati</taxon>
        <taxon>Pseudomonadota</taxon>
        <taxon>Betaproteobacteria</taxon>
        <taxon>Neisseriales</taxon>
        <taxon>Chitinibacteraceae</taxon>
        <taxon>Chitinimonas</taxon>
    </lineage>
</organism>
<dbReference type="SMART" id="SM00283">
    <property type="entry name" value="MA"/>
    <property type="match status" value="1"/>
</dbReference>
<dbReference type="SUPFAM" id="SSF58104">
    <property type="entry name" value="Methyl-accepting chemotaxis protein (MCP) signaling domain"/>
    <property type="match status" value="1"/>
</dbReference>
<evidence type="ECO:0000256" key="3">
    <source>
        <dbReference type="ARBA" id="ARBA00022989"/>
    </source>
</evidence>
<dbReference type="Pfam" id="PF05227">
    <property type="entry name" value="CHASE3"/>
    <property type="match status" value="1"/>
</dbReference>
<keyword evidence="3 8" id="KW-1133">Transmembrane helix</keyword>
<dbReference type="Pfam" id="PF00015">
    <property type="entry name" value="MCPsignal"/>
    <property type="match status" value="1"/>
</dbReference>
<evidence type="ECO:0000256" key="2">
    <source>
        <dbReference type="ARBA" id="ARBA00022692"/>
    </source>
</evidence>
<dbReference type="EMBL" id="JBHSBU010000001">
    <property type="protein sequence ID" value="MFC4161452.1"/>
    <property type="molecule type" value="Genomic_DNA"/>
</dbReference>
<dbReference type="PANTHER" id="PTHR32089">
    <property type="entry name" value="METHYL-ACCEPTING CHEMOTAXIS PROTEIN MCPB"/>
    <property type="match status" value="1"/>
</dbReference>
<evidence type="ECO:0000256" key="5">
    <source>
        <dbReference type="ARBA" id="ARBA00023224"/>
    </source>
</evidence>
<evidence type="ECO:0000256" key="7">
    <source>
        <dbReference type="PROSITE-ProRule" id="PRU00284"/>
    </source>
</evidence>
<keyword evidence="4 8" id="KW-0472">Membrane</keyword>
<evidence type="ECO:0000256" key="4">
    <source>
        <dbReference type="ARBA" id="ARBA00023136"/>
    </source>
</evidence>
<dbReference type="PANTHER" id="PTHR32089:SF119">
    <property type="entry name" value="METHYL-ACCEPTING CHEMOTAXIS PROTEIN CTPL"/>
    <property type="match status" value="1"/>
</dbReference>
<evidence type="ECO:0000259" key="10">
    <source>
        <dbReference type="PROSITE" id="PS50885"/>
    </source>
</evidence>
<dbReference type="Gene3D" id="1.10.287.950">
    <property type="entry name" value="Methyl-accepting chemotaxis protein"/>
    <property type="match status" value="1"/>
</dbReference>
<keyword evidence="2 8" id="KW-0812">Transmembrane</keyword>
<dbReference type="InterPro" id="IPR004089">
    <property type="entry name" value="MCPsignal_dom"/>
</dbReference>
<evidence type="ECO:0000313" key="11">
    <source>
        <dbReference type="EMBL" id="MFC4161452.1"/>
    </source>
</evidence>
<evidence type="ECO:0000256" key="8">
    <source>
        <dbReference type="SAM" id="Phobius"/>
    </source>
</evidence>
<feature type="domain" description="HAMP" evidence="10">
    <location>
        <begin position="214"/>
        <end position="266"/>
    </location>
</feature>
<evidence type="ECO:0000259" key="9">
    <source>
        <dbReference type="PROSITE" id="PS50111"/>
    </source>
</evidence>
<evidence type="ECO:0000256" key="6">
    <source>
        <dbReference type="ARBA" id="ARBA00029447"/>
    </source>
</evidence>
<proteinExistence type="inferred from homology"/>
<feature type="domain" description="Methyl-accepting transducer" evidence="9">
    <location>
        <begin position="271"/>
        <end position="507"/>
    </location>
</feature>
<sequence length="544" mass="57933">MLKHLKIAHRLFISFGVILLIMLLLLIVTATNFNRVGKAVQQTNHTYTVLLESEKLLTALVNIETGLRGFLLTGTDGFLAPLQAGEKEFSQSFALIKQLTSDNPKQQTQLAELEQLKTTWLKQNVEPAIAQRRSVASGAVTIDAVIVDAAKAEGQVKMDRMRTLLSTIAAEEARLLASREQEADAAKSQTLWMLLIGGVLAGVIGMFAAWRVSRALSRRIGEAIRVVDAAANGDFSRRIDVGSQDEIGTLMRSFAHMQSQLNELLGGVRRSARQLLDGAAQISTSSERVASGAREQSSAASSMAAAVQQLTVSINHVADSAKEAHHTSAESGRISNEGGAVIQRTVASIEEIAGTVRTASHSVTELGTQAAQISSIVNVIKEIADQTNLLALNAAIEAARAGETGRGFAVVADEVRKLAERTTSSTQEIASMIAKIQAGTGSAVRDMNEGVGQVEQGMTLASQAGDAIGHIREGSNRVVRAVTDISDALKEQTVVANDVAGNVERIARMSQENSLAVEATAETAEDLRQLALDLDNAVSRFKLA</sequence>
<dbReference type="CDD" id="cd06225">
    <property type="entry name" value="HAMP"/>
    <property type="match status" value="1"/>
</dbReference>
<evidence type="ECO:0000313" key="12">
    <source>
        <dbReference type="Proteomes" id="UP001595791"/>
    </source>
</evidence>
<evidence type="ECO:0000256" key="1">
    <source>
        <dbReference type="ARBA" id="ARBA00004141"/>
    </source>
</evidence>
<dbReference type="Proteomes" id="UP001595791">
    <property type="component" value="Unassembled WGS sequence"/>
</dbReference>
<comment type="caution">
    <text evidence="11">The sequence shown here is derived from an EMBL/GenBank/DDBJ whole genome shotgun (WGS) entry which is preliminary data.</text>
</comment>
<dbReference type="Pfam" id="PF00672">
    <property type="entry name" value="HAMP"/>
    <property type="match status" value="1"/>
</dbReference>
<keyword evidence="5 7" id="KW-0807">Transducer</keyword>
<dbReference type="PROSITE" id="PS50111">
    <property type="entry name" value="CHEMOTAXIS_TRANSDUC_2"/>
    <property type="match status" value="1"/>
</dbReference>
<dbReference type="SMART" id="SM00304">
    <property type="entry name" value="HAMP"/>
    <property type="match status" value="2"/>
</dbReference>
<reference evidence="12" key="1">
    <citation type="journal article" date="2019" name="Int. J. Syst. Evol. Microbiol.">
        <title>The Global Catalogue of Microorganisms (GCM) 10K type strain sequencing project: providing services to taxonomists for standard genome sequencing and annotation.</title>
        <authorList>
            <consortium name="The Broad Institute Genomics Platform"/>
            <consortium name="The Broad Institute Genome Sequencing Center for Infectious Disease"/>
            <person name="Wu L."/>
            <person name="Ma J."/>
        </authorList>
    </citation>
    <scope>NUCLEOTIDE SEQUENCE [LARGE SCALE GENOMIC DNA]</scope>
    <source>
        <strain evidence="12">LMG 29894</strain>
    </source>
</reference>
<dbReference type="InterPro" id="IPR003660">
    <property type="entry name" value="HAMP_dom"/>
</dbReference>
<keyword evidence="12" id="KW-1185">Reference proteome</keyword>
<dbReference type="CDD" id="cd11386">
    <property type="entry name" value="MCP_signal"/>
    <property type="match status" value="1"/>
</dbReference>
<feature type="transmembrane region" description="Helical" evidence="8">
    <location>
        <begin position="12"/>
        <end position="33"/>
    </location>
</feature>
<feature type="transmembrane region" description="Helical" evidence="8">
    <location>
        <begin position="191"/>
        <end position="210"/>
    </location>
</feature>
<gene>
    <name evidence="11" type="ORF">ACFOW7_19120</name>
</gene>
<accession>A0ABV8MWV3</accession>
<dbReference type="InterPro" id="IPR007891">
    <property type="entry name" value="CHASE3"/>
</dbReference>
<name>A0ABV8MWV3_9NEIS</name>
<protein>
    <submittedName>
        <fullName evidence="11">Methyl-accepting chemotaxis protein</fullName>
    </submittedName>
</protein>
<dbReference type="CDD" id="cd19410">
    <property type="entry name" value="HK9-like_sensor"/>
    <property type="match status" value="1"/>
</dbReference>
<dbReference type="RefSeq" id="WP_378167408.1">
    <property type="nucleotide sequence ID" value="NZ_JBHSBU010000001.1"/>
</dbReference>
<dbReference type="PROSITE" id="PS50885">
    <property type="entry name" value="HAMP"/>
    <property type="match status" value="1"/>
</dbReference>
<comment type="subcellular location">
    <subcellularLocation>
        <location evidence="1">Membrane</location>
        <topology evidence="1">Multi-pass membrane protein</topology>
    </subcellularLocation>
</comment>
<comment type="similarity">
    <text evidence="6">Belongs to the methyl-accepting chemotaxis (MCP) protein family.</text>
</comment>